<reference evidence="1" key="1">
    <citation type="submission" date="2022-08" db="EMBL/GenBank/DDBJ databases">
        <title>Genome Sequence of Lecanicillium fungicola.</title>
        <authorList>
            <person name="Buettner E."/>
        </authorList>
    </citation>
    <scope>NUCLEOTIDE SEQUENCE</scope>
    <source>
        <strain evidence="1">Babe33</strain>
    </source>
</reference>
<dbReference type="Proteomes" id="UP001143910">
    <property type="component" value="Unassembled WGS sequence"/>
</dbReference>
<proteinExistence type="predicted"/>
<sequence>MSVSEAMSVMPNSPAGKPKSSDLNDGHSESAMETSQERQEMAEKLILATPSNTASRDIETQSTTPPISRPYGGPLAPGGRNPPKFLAGPALWFMFAAQALTGLTVTLYVMIIATPTFLTFITIFEIGNLLCALARSSAMFIVGRAIAGIGAAGLFSGGIIMQITCVPPHKRPMLISAGMAITRIGGGQQGIIVDARRVRASTLCKTL</sequence>
<organism evidence="1 2">
    <name type="scientific">Zarea fungicola</name>
    <dbReference type="NCBI Taxonomy" id="93591"/>
    <lineage>
        <taxon>Eukaryota</taxon>
        <taxon>Fungi</taxon>
        <taxon>Dikarya</taxon>
        <taxon>Ascomycota</taxon>
        <taxon>Pezizomycotina</taxon>
        <taxon>Sordariomycetes</taxon>
        <taxon>Hypocreomycetidae</taxon>
        <taxon>Hypocreales</taxon>
        <taxon>Cordycipitaceae</taxon>
        <taxon>Zarea</taxon>
    </lineage>
</organism>
<keyword evidence="2" id="KW-1185">Reference proteome</keyword>
<dbReference type="EMBL" id="JANJQO010002387">
    <property type="protein sequence ID" value="KAJ2967157.1"/>
    <property type="molecule type" value="Genomic_DNA"/>
</dbReference>
<gene>
    <name evidence="1" type="ORF">NQ176_g9802</name>
</gene>
<evidence type="ECO:0000313" key="1">
    <source>
        <dbReference type="EMBL" id="KAJ2967157.1"/>
    </source>
</evidence>
<evidence type="ECO:0000313" key="2">
    <source>
        <dbReference type="Proteomes" id="UP001143910"/>
    </source>
</evidence>
<accession>A0ACC1MKG6</accession>
<comment type="caution">
    <text evidence="1">The sequence shown here is derived from an EMBL/GenBank/DDBJ whole genome shotgun (WGS) entry which is preliminary data.</text>
</comment>
<protein>
    <submittedName>
        <fullName evidence="1">Uncharacterized protein</fullName>
    </submittedName>
</protein>
<name>A0ACC1MKG6_9HYPO</name>